<dbReference type="Pfam" id="PF04612">
    <property type="entry name" value="T2SSM"/>
    <property type="match status" value="1"/>
</dbReference>
<evidence type="ECO:0000313" key="2">
    <source>
        <dbReference type="EMBL" id="SEN73211.1"/>
    </source>
</evidence>
<reference evidence="2 3" key="1">
    <citation type="submission" date="2016-10" db="EMBL/GenBank/DDBJ databases">
        <authorList>
            <person name="de Groot N.N."/>
        </authorList>
    </citation>
    <scope>NUCLEOTIDE SEQUENCE [LARGE SCALE GENOMIC DNA]</scope>
    <source>
        <strain evidence="2 3">DSM 15123</strain>
    </source>
</reference>
<keyword evidence="1" id="KW-0472">Membrane</keyword>
<evidence type="ECO:0000256" key="1">
    <source>
        <dbReference type="SAM" id="Phobius"/>
    </source>
</evidence>
<dbReference type="Proteomes" id="UP000199531">
    <property type="component" value="Unassembled WGS sequence"/>
</dbReference>
<dbReference type="AlphaFoldDB" id="A0A1H8IXL6"/>
<dbReference type="GO" id="GO:0015627">
    <property type="term" value="C:type II protein secretion system complex"/>
    <property type="evidence" value="ECO:0007669"/>
    <property type="project" value="InterPro"/>
</dbReference>
<evidence type="ECO:0000313" key="3">
    <source>
        <dbReference type="Proteomes" id="UP000199531"/>
    </source>
</evidence>
<feature type="transmembrane region" description="Helical" evidence="1">
    <location>
        <begin position="35"/>
        <end position="57"/>
    </location>
</feature>
<proteinExistence type="predicted"/>
<dbReference type="GO" id="GO:0015628">
    <property type="term" value="P:protein secretion by the type II secretion system"/>
    <property type="evidence" value="ECO:0007669"/>
    <property type="project" value="InterPro"/>
</dbReference>
<accession>A0A1H8IXL6</accession>
<dbReference type="InterPro" id="IPR007690">
    <property type="entry name" value="T2SS_GspM"/>
</dbReference>
<sequence>MSTATTASPRFQALQQQLQPLRTAWKGLSARERRMLVVAGVVLLVAVLWLVAIAPALRTLRDAPPQRAMQEQQLSQMRQWQSEVRALKQQPRISPEESQRVLQELGERLLGPGSVTLQGAQAQARLQGVSPEALAQWLQQARTLARAVPQEMQLERTSDGWSGAMVLRLPS</sequence>
<name>A0A1H8IXL6_9BURK</name>
<keyword evidence="1" id="KW-0812">Transmembrane</keyword>
<keyword evidence="1" id="KW-1133">Transmembrane helix</keyword>
<dbReference type="STRING" id="1121117.SAMN02745977_01897"/>
<keyword evidence="3" id="KW-1185">Reference proteome</keyword>
<dbReference type="RefSeq" id="WP_091817104.1">
    <property type="nucleotide sequence ID" value="NZ_FOCW01000005.1"/>
</dbReference>
<dbReference type="OrthoDB" id="8687363at2"/>
<organism evidence="2 3">
    <name type="scientific">Brachymonas denitrificans DSM 15123</name>
    <dbReference type="NCBI Taxonomy" id="1121117"/>
    <lineage>
        <taxon>Bacteria</taxon>
        <taxon>Pseudomonadati</taxon>
        <taxon>Pseudomonadota</taxon>
        <taxon>Betaproteobacteria</taxon>
        <taxon>Burkholderiales</taxon>
        <taxon>Comamonadaceae</taxon>
        <taxon>Brachymonas</taxon>
    </lineage>
</organism>
<protein>
    <submittedName>
        <fullName evidence="2">Type II secretion system protein M (GspM)</fullName>
    </submittedName>
</protein>
<dbReference type="EMBL" id="FOCW01000005">
    <property type="protein sequence ID" value="SEN73211.1"/>
    <property type="molecule type" value="Genomic_DNA"/>
</dbReference>
<gene>
    <name evidence="2" type="ORF">SAMN02745977_01897</name>
</gene>